<organism evidence="1 2">
    <name type="scientific">Streptomyces venezuelae (strain ATCC 10712 / CBS 650.69 / DSM 40230 / JCM 4526 / NBRC 13096 / PD 04745)</name>
    <dbReference type="NCBI Taxonomy" id="953739"/>
    <lineage>
        <taxon>Bacteria</taxon>
        <taxon>Bacillati</taxon>
        <taxon>Actinomycetota</taxon>
        <taxon>Actinomycetes</taxon>
        <taxon>Kitasatosporales</taxon>
        <taxon>Streptomycetaceae</taxon>
        <taxon>Streptomyces</taxon>
    </lineage>
</organism>
<proteinExistence type="predicted"/>
<sequence>MDQGVAAAFAGIAGLVGAGLGGLATAYGARIGAQKTIEAVQVQVSQQASVEHEHWVREQRRQACDDIATAWVPFMTTSANCLARVSLGNSPSNEQLSELHQAFVGLAATCAKPPLWGPNELIRAAQDIVATTQPFSRSLSTFRGTLDSGDQEAIDAHKIQVDAKFRDTKAVWHAFTRVTRDVLGTPS</sequence>
<dbReference type="AlphaFoldDB" id="F2R7I4"/>
<dbReference type="HOGENOM" id="CLU_1446950_0_0_11"/>
<keyword evidence="2" id="KW-1185">Reference proteome</keyword>
<dbReference type="eggNOG" id="ENOG5031Z3R">
    <property type="taxonomic scope" value="Bacteria"/>
</dbReference>
<dbReference type="KEGG" id="sve:SVEN_2983"/>
<accession>F2R7I4</accession>
<dbReference type="Proteomes" id="UP000006854">
    <property type="component" value="Chromosome"/>
</dbReference>
<reference evidence="1 2" key="1">
    <citation type="journal article" date="2011" name="BMC Genomics">
        <title>Genome-wide analysis of the role of GlnR in Streptomyces venezuelae provides new insights into global nitrogen regulation in actinomycetes.</title>
        <authorList>
            <person name="Pullan S.T."/>
            <person name="Bibb M.J."/>
            <person name="Merrick M."/>
        </authorList>
    </citation>
    <scope>NUCLEOTIDE SEQUENCE [LARGE SCALE GENOMIC DNA]</scope>
    <source>
        <strain evidence="2">ATCC 10712 / CBS 650.69 / DSM 40230 / JCM 4526 / NBRC 13096 / PD 04745</strain>
    </source>
</reference>
<dbReference type="EMBL" id="FR845719">
    <property type="protein sequence ID" value="CCA56269.1"/>
    <property type="molecule type" value="Genomic_DNA"/>
</dbReference>
<evidence type="ECO:0000313" key="2">
    <source>
        <dbReference type="Proteomes" id="UP000006854"/>
    </source>
</evidence>
<name>F2R7I4_STRVP</name>
<protein>
    <submittedName>
        <fullName evidence="1">Uncharacterized protein</fullName>
    </submittedName>
</protein>
<gene>
    <name evidence="1" type="ordered locus">SVEN_2983</name>
</gene>
<evidence type="ECO:0000313" key="1">
    <source>
        <dbReference type="EMBL" id="CCA56269.1"/>
    </source>
</evidence>